<keyword evidence="1" id="KW-0472">Membrane</keyword>
<dbReference type="PANTHER" id="PTHR37938:SF1">
    <property type="entry name" value="BLL0215 PROTEIN"/>
    <property type="match status" value="1"/>
</dbReference>
<dbReference type="Proteomes" id="UP000034054">
    <property type="component" value="Unassembled WGS sequence"/>
</dbReference>
<accession>A0A0G1XN26</accession>
<dbReference type="Pfam" id="PF03703">
    <property type="entry name" value="bPH_2"/>
    <property type="match status" value="1"/>
</dbReference>
<dbReference type="EMBL" id="LCRH01000021">
    <property type="protein sequence ID" value="KKW32653.1"/>
    <property type="molecule type" value="Genomic_DNA"/>
</dbReference>
<gene>
    <name evidence="3" type="ORF">UY76_C0021G0024</name>
</gene>
<dbReference type="PANTHER" id="PTHR37938">
    <property type="entry name" value="BLL0215 PROTEIN"/>
    <property type="match status" value="1"/>
</dbReference>
<feature type="domain" description="YdbS-like PH" evidence="2">
    <location>
        <begin position="91"/>
        <end position="165"/>
    </location>
</feature>
<dbReference type="AlphaFoldDB" id="A0A0G1XN26"/>
<keyword evidence="1" id="KW-1133">Transmembrane helix</keyword>
<comment type="caution">
    <text evidence="3">The sequence shown here is derived from an EMBL/GenBank/DDBJ whole genome shotgun (WGS) entry which is preliminary data.</text>
</comment>
<feature type="transmembrane region" description="Helical" evidence="1">
    <location>
        <begin position="61"/>
        <end position="82"/>
    </location>
</feature>
<dbReference type="InterPro" id="IPR005182">
    <property type="entry name" value="YdbS-like_PH"/>
</dbReference>
<organism evidence="3 4">
    <name type="scientific">Candidatus Uhrbacteria bacterium GW2011_GWA2_52_8d</name>
    <dbReference type="NCBI Taxonomy" id="1618979"/>
    <lineage>
        <taxon>Bacteria</taxon>
        <taxon>Candidatus Uhriibacteriota</taxon>
    </lineage>
</organism>
<sequence>MMRLDHLPNQRPNEHVVLFLRRQWFALLTIVCASVLLAGVPLAAGWYFWEILRSWLDHPVIGPLLVILGSMYFLSIWLFAFLEFTDYYLDTWIITNERIINIEQEGLFHRTASELDLAAVQDTTAEIRGILQTLFTYGQVYVQTAGEKGRFHFKNIDNPEQVKEIVSRLVEEDKRLLSAAGHVSRGKVKRDL</sequence>
<keyword evidence="1" id="KW-0812">Transmembrane</keyword>
<reference evidence="3 4" key="1">
    <citation type="journal article" date="2015" name="Nature">
        <title>rRNA introns, odd ribosomes, and small enigmatic genomes across a large radiation of phyla.</title>
        <authorList>
            <person name="Brown C.T."/>
            <person name="Hug L.A."/>
            <person name="Thomas B.C."/>
            <person name="Sharon I."/>
            <person name="Castelle C.J."/>
            <person name="Singh A."/>
            <person name="Wilkins M.J."/>
            <person name="Williams K.H."/>
            <person name="Banfield J.F."/>
        </authorList>
    </citation>
    <scope>NUCLEOTIDE SEQUENCE [LARGE SCALE GENOMIC DNA]</scope>
</reference>
<proteinExistence type="predicted"/>
<protein>
    <recommendedName>
        <fullName evidence="2">YdbS-like PH domain-containing protein</fullName>
    </recommendedName>
</protein>
<evidence type="ECO:0000313" key="4">
    <source>
        <dbReference type="Proteomes" id="UP000034054"/>
    </source>
</evidence>
<evidence type="ECO:0000259" key="2">
    <source>
        <dbReference type="Pfam" id="PF03703"/>
    </source>
</evidence>
<name>A0A0G1XN26_9BACT</name>
<evidence type="ECO:0000256" key="1">
    <source>
        <dbReference type="SAM" id="Phobius"/>
    </source>
</evidence>
<feature type="transmembrane region" description="Helical" evidence="1">
    <location>
        <begin position="24"/>
        <end position="49"/>
    </location>
</feature>
<evidence type="ECO:0000313" key="3">
    <source>
        <dbReference type="EMBL" id="KKW32653.1"/>
    </source>
</evidence>